<dbReference type="InParanoid" id="A0A7R8UFP8"/>
<gene>
    <name evidence="2" type="ORF">HERILL_LOCUS2406</name>
</gene>
<proteinExistence type="predicted"/>
<feature type="compositionally biased region" description="Basic and acidic residues" evidence="1">
    <location>
        <begin position="23"/>
        <end position="36"/>
    </location>
</feature>
<dbReference type="EMBL" id="LR899009">
    <property type="protein sequence ID" value="CAD7079177.1"/>
    <property type="molecule type" value="Genomic_DNA"/>
</dbReference>
<dbReference type="Proteomes" id="UP000594454">
    <property type="component" value="Chromosome 1"/>
</dbReference>
<accession>A0A7R8UFP8</accession>
<organism evidence="2 3">
    <name type="scientific">Hermetia illucens</name>
    <name type="common">Black soldier fly</name>
    <dbReference type="NCBI Taxonomy" id="343691"/>
    <lineage>
        <taxon>Eukaryota</taxon>
        <taxon>Metazoa</taxon>
        <taxon>Ecdysozoa</taxon>
        <taxon>Arthropoda</taxon>
        <taxon>Hexapoda</taxon>
        <taxon>Insecta</taxon>
        <taxon>Pterygota</taxon>
        <taxon>Neoptera</taxon>
        <taxon>Endopterygota</taxon>
        <taxon>Diptera</taxon>
        <taxon>Brachycera</taxon>
        <taxon>Stratiomyomorpha</taxon>
        <taxon>Stratiomyidae</taxon>
        <taxon>Hermetiinae</taxon>
        <taxon>Hermetia</taxon>
    </lineage>
</organism>
<evidence type="ECO:0000313" key="3">
    <source>
        <dbReference type="Proteomes" id="UP000594454"/>
    </source>
</evidence>
<protein>
    <submittedName>
        <fullName evidence="2">Uncharacterized protein</fullName>
    </submittedName>
</protein>
<keyword evidence="3" id="KW-1185">Reference proteome</keyword>
<reference evidence="2 3" key="1">
    <citation type="submission" date="2020-11" db="EMBL/GenBank/DDBJ databases">
        <authorList>
            <person name="Wallbank WR R."/>
            <person name="Pardo Diaz C."/>
            <person name="Kozak K."/>
            <person name="Martin S."/>
            <person name="Jiggins C."/>
            <person name="Moest M."/>
            <person name="Warren A I."/>
            <person name="Generalovic N T."/>
            <person name="Byers J.R.P. K."/>
            <person name="Montejo-Kovacevich G."/>
            <person name="Yen C E."/>
        </authorList>
    </citation>
    <scope>NUCLEOTIDE SEQUENCE [LARGE SCALE GENOMIC DNA]</scope>
</reference>
<sequence>MPKNKKEKHLDDEGHCGKKNKFKDHDGHQQKFEKNKFKAGKHNAFESKDTKGNIHNPFRNQSQETKNEVSDYLKDAAKTTKPWTKFRESRPDIPIIQSRNEEELEARDDNPFRNPISKPISMADMTAEDKNHYRRVITKLCAKGKAAKNLETAVELMKRRLAKKRSMEKRERRTNTTDS</sequence>
<evidence type="ECO:0000313" key="2">
    <source>
        <dbReference type="EMBL" id="CAD7079177.1"/>
    </source>
</evidence>
<name>A0A7R8UFP8_HERIL</name>
<feature type="compositionally biased region" description="Basic and acidic residues" evidence="1">
    <location>
        <begin position="43"/>
        <end position="52"/>
    </location>
</feature>
<feature type="region of interest" description="Disordered" evidence="1">
    <location>
        <begin position="1"/>
        <end position="68"/>
    </location>
</feature>
<dbReference type="AlphaFoldDB" id="A0A7R8UFP8"/>
<evidence type="ECO:0000256" key="1">
    <source>
        <dbReference type="SAM" id="MobiDB-lite"/>
    </source>
</evidence>
<feature type="region of interest" description="Disordered" evidence="1">
    <location>
        <begin position="83"/>
        <end position="127"/>
    </location>
</feature>